<organism evidence="1 2">
    <name type="scientific">Ciona intestinalis</name>
    <name type="common">Transparent sea squirt</name>
    <name type="synonym">Ascidia intestinalis</name>
    <dbReference type="NCBI Taxonomy" id="7719"/>
    <lineage>
        <taxon>Eukaryota</taxon>
        <taxon>Metazoa</taxon>
        <taxon>Chordata</taxon>
        <taxon>Tunicata</taxon>
        <taxon>Ascidiacea</taxon>
        <taxon>Phlebobranchia</taxon>
        <taxon>Cionidae</taxon>
        <taxon>Ciona</taxon>
    </lineage>
</organism>
<dbReference type="Proteomes" id="UP000008144">
    <property type="component" value="Unassembled WGS sequence"/>
</dbReference>
<dbReference type="InterPro" id="IPR036179">
    <property type="entry name" value="Ig-like_dom_sf"/>
</dbReference>
<sequence>MDGTTGNTATKCLATAEWENEKIVQCWAEPTAVLSGAIIYKVGERATFQCTTSDVVPAVYKVEIYFNGMKQVTGNTWTSNPLDISNDGDIVECRAINNYTAKPDNANLGRTNKTISIIYPPQKFKVTNALNNICLWKIGTTQYCNITFKLKPPFYTTNLTKNGKLVTSDLIEMQRMNETQSFVYMKNEVMMNDTGIYTLTVKSTV</sequence>
<accession>H2XX79</accession>
<reference evidence="2" key="1">
    <citation type="journal article" date="2002" name="Science">
        <title>The draft genome of Ciona intestinalis: insights into chordate and vertebrate origins.</title>
        <authorList>
            <person name="Dehal P."/>
            <person name="Satou Y."/>
            <person name="Campbell R.K."/>
            <person name="Chapman J."/>
            <person name="Degnan B."/>
            <person name="De Tomaso A."/>
            <person name="Davidson B."/>
            <person name="Di Gregorio A."/>
            <person name="Gelpke M."/>
            <person name="Goodstein D.M."/>
            <person name="Harafuji N."/>
            <person name="Hastings K.E."/>
            <person name="Ho I."/>
            <person name="Hotta K."/>
            <person name="Huang W."/>
            <person name="Kawashima T."/>
            <person name="Lemaire P."/>
            <person name="Martinez D."/>
            <person name="Meinertzhagen I.A."/>
            <person name="Necula S."/>
            <person name="Nonaka M."/>
            <person name="Putnam N."/>
            <person name="Rash S."/>
            <person name="Saiga H."/>
            <person name="Satake M."/>
            <person name="Terry A."/>
            <person name="Yamada L."/>
            <person name="Wang H.G."/>
            <person name="Awazu S."/>
            <person name="Azumi K."/>
            <person name="Boore J."/>
            <person name="Branno M."/>
            <person name="Chin-Bow S."/>
            <person name="DeSantis R."/>
            <person name="Doyle S."/>
            <person name="Francino P."/>
            <person name="Keys D.N."/>
            <person name="Haga S."/>
            <person name="Hayashi H."/>
            <person name="Hino K."/>
            <person name="Imai K.S."/>
            <person name="Inaba K."/>
            <person name="Kano S."/>
            <person name="Kobayashi K."/>
            <person name="Kobayashi M."/>
            <person name="Lee B.I."/>
            <person name="Makabe K.W."/>
            <person name="Manohar C."/>
            <person name="Matassi G."/>
            <person name="Medina M."/>
            <person name="Mochizuki Y."/>
            <person name="Mount S."/>
            <person name="Morishita T."/>
            <person name="Miura S."/>
            <person name="Nakayama A."/>
            <person name="Nishizaka S."/>
            <person name="Nomoto H."/>
            <person name="Ohta F."/>
            <person name="Oishi K."/>
            <person name="Rigoutsos I."/>
            <person name="Sano M."/>
            <person name="Sasaki A."/>
            <person name="Sasakura Y."/>
            <person name="Shoguchi E."/>
            <person name="Shin-i T."/>
            <person name="Spagnuolo A."/>
            <person name="Stainier D."/>
            <person name="Suzuki M.M."/>
            <person name="Tassy O."/>
            <person name="Takatori N."/>
            <person name="Tokuoka M."/>
            <person name="Yagi K."/>
            <person name="Yoshizaki F."/>
            <person name="Wada S."/>
            <person name="Zhang C."/>
            <person name="Hyatt P.D."/>
            <person name="Larimer F."/>
            <person name="Detter C."/>
            <person name="Doggett N."/>
            <person name="Glavina T."/>
            <person name="Hawkins T."/>
            <person name="Richardson P."/>
            <person name="Lucas S."/>
            <person name="Kohara Y."/>
            <person name="Levine M."/>
            <person name="Satoh N."/>
            <person name="Rokhsar D.S."/>
        </authorList>
    </citation>
    <scope>NUCLEOTIDE SEQUENCE [LARGE SCALE GENOMIC DNA]</scope>
</reference>
<dbReference type="HOGENOM" id="CLU_1340204_0_0_1"/>
<dbReference type="InParanoid" id="H2XX79"/>
<reference evidence="1" key="2">
    <citation type="submission" date="2025-08" db="UniProtKB">
        <authorList>
            <consortium name="Ensembl"/>
        </authorList>
    </citation>
    <scope>IDENTIFICATION</scope>
</reference>
<dbReference type="GeneTree" id="ENSGT01030000235817"/>
<dbReference type="Ensembl" id="ENSCINT00000030349.1">
    <property type="protein sequence ID" value="ENSCINP00000034263.1"/>
    <property type="gene ID" value="ENSCING00000018121.1"/>
</dbReference>
<evidence type="ECO:0000313" key="2">
    <source>
        <dbReference type="Proteomes" id="UP000008144"/>
    </source>
</evidence>
<dbReference type="AlphaFoldDB" id="H2XX79"/>
<evidence type="ECO:0000313" key="1">
    <source>
        <dbReference type="Ensembl" id="ENSCINP00000034263.1"/>
    </source>
</evidence>
<proteinExistence type="predicted"/>
<name>H2XX79_CIOIN</name>
<reference evidence="1" key="3">
    <citation type="submission" date="2025-09" db="UniProtKB">
        <authorList>
            <consortium name="Ensembl"/>
        </authorList>
    </citation>
    <scope>IDENTIFICATION</scope>
</reference>
<protein>
    <recommendedName>
        <fullName evidence="3">Ig-like domain-containing protein</fullName>
    </recommendedName>
</protein>
<evidence type="ECO:0008006" key="3">
    <source>
        <dbReference type="Google" id="ProtNLM"/>
    </source>
</evidence>
<dbReference type="SUPFAM" id="SSF48726">
    <property type="entry name" value="Immunoglobulin"/>
    <property type="match status" value="1"/>
</dbReference>
<keyword evidence="2" id="KW-1185">Reference proteome</keyword>